<gene>
    <name evidence="2" type="ORF">ML536_02145</name>
</gene>
<dbReference type="Gene3D" id="3.40.50.300">
    <property type="entry name" value="P-loop containing nucleotide triphosphate hydrolases"/>
    <property type="match status" value="1"/>
</dbReference>
<dbReference type="Pfam" id="PF13521">
    <property type="entry name" value="AAA_28"/>
    <property type="match status" value="1"/>
</dbReference>
<comment type="caution">
    <text evidence="2">The sequence shown here is derived from an EMBL/GenBank/DDBJ whole genome shotgun (WGS) entry which is preliminary data.</text>
</comment>
<sequence length="186" mass="19957">MTRHFILTGAPGAGKTTLIRELARRGFTTIPEAATDVIAIEQAKGIEMPWLEGDFTRRIAALQVERLAGAGAPLVFHDRSALCTLALARFLGHPVCAELSEAVADACKTFEPKVCFVRLLGFITPTAARRIGLAEAREFDKLHEAVYREAGFALVDIAPAPVEARIAAVLAIAQGRDLPLPQSSSI</sequence>
<keyword evidence="3" id="KW-1185">Reference proteome</keyword>
<evidence type="ECO:0000259" key="1">
    <source>
        <dbReference type="Pfam" id="PF13521"/>
    </source>
</evidence>
<dbReference type="RefSeq" id="WP_281734794.1">
    <property type="nucleotide sequence ID" value="NZ_JAKETQ010000001.1"/>
</dbReference>
<evidence type="ECO:0000313" key="2">
    <source>
        <dbReference type="EMBL" id="MCI0125620.1"/>
    </source>
</evidence>
<evidence type="ECO:0000313" key="3">
    <source>
        <dbReference type="Proteomes" id="UP001156140"/>
    </source>
</evidence>
<organism evidence="2 3">
    <name type="scientific">Paradevosia shaoguanensis</name>
    <dbReference type="NCBI Taxonomy" id="1335043"/>
    <lineage>
        <taxon>Bacteria</taxon>
        <taxon>Pseudomonadati</taxon>
        <taxon>Pseudomonadota</taxon>
        <taxon>Alphaproteobacteria</taxon>
        <taxon>Hyphomicrobiales</taxon>
        <taxon>Devosiaceae</taxon>
        <taxon>Paradevosia</taxon>
    </lineage>
</organism>
<dbReference type="AlphaFoldDB" id="A0AA41U9P8"/>
<dbReference type="InterPro" id="IPR027417">
    <property type="entry name" value="P-loop_NTPase"/>
</dbReference>
<dbReference type="InterPro" id="IPR038727">
    <property type="entry name" value="NadR/Ttd14_AAA_dom"/>
</dbReference>
<protein>
    <submittedName>
        <fullName evidence="2">AAA family ATPase</fullName>
    </submittedName>
</protein>
<name>A0AA41U9P8_9HYPH</name>
<dbReference type="Proteomes" id="UP001156140">
    <property type="component" value="Unassembled WGS sequence"/>
</dbReference>
<dbReference type="CDD" id="cd01983">
    <property type="entry name" value="SIMIBI"/>
    <property type="match status" value="1"/>
</dbReference>
<dbReference type="SUPFAM" id="SSF52540">
    <property type="entry name" value="P-loop containing nucleoside triphosphate hydrolases"/>
    <property type="match status" value="1"/>
</dbReference>
<proteinExistence type="predicted"/>
<feature type="domain" description="NadR/Ttd14 AAA" evidence="1">
    <location>
        <begin position="5"/>
        <end position="165"/>
    </location>
</feature>
<accession>A0AA41U9P8</accession>
<dbReference type="EMBL" id="JALAZD010000001">
    <property type="protein sequence ID" value="MCI0125620.1"/>
    <property type="molecule type" value="Genomic_DNA"/>
</dbReference>
<reference evidence="2" key="1">
    <citation type="submission" date="2022-03" db="EMBL/GenBank/DDBJ databases">
        <title>The complete genome sequence of a Methyloterrigena soli.</title>
        <authorList>
            <person name="Zi Z."/>
        </authorList>
    </citation>
    <scope>NUCLEOTIDE SEQUENCE</scope>
    <source>
        <strain evidence="2">M48</strain>
    </source>
</reference>